<dbReference type="Pfam" id="PF26387">
    <property type="entry name" value="DUF6079_5th"/>
    <property type="match status" value="1"/>
</dbReference>
<evidence type="ECO:0000259" key="6">
    <source>
        <dbReference type="Pfam" id="PF26388"/>
    </source>
</evidence>
<dbReference type="Proteomes" id="UP000215301">
    <property type="component" value="Unassembled WGS sequence"/>
</dbReference>
<comment type="caution">
    <text evidence="7">The sequence shown here is derived from an EMBL/GenBank/DDBJ whole genome shotgun (WGS) entry which is preliminary data.</text>
</comment>
<dbReference type="Pfam" id="PF19557">
    <property type="entry name" value="DUF6079_1st"/>
    <property type="match status" value="1"/>
</dbReference>
<reference evidence="7 8" key="1">
    <citation type="submission" date="2017-06" db="EMBL/GenBank/DDBJ databases">
        <title>Isolation and characterization of a thermophilic and butanogenic Thermoanaerobacterium thermosaccharolyticum M5 capable of efficient degradation of hemicellulose.</title>
        <authorList>
            <person name="Xin F."/>
            <person name="Jiang Y."/>
        </authorList>
    </citation>
    <scope>NUCLEOTIDE SEQUENCE [LARGE SCALE GENOMIC DNA]</scope>
    <source>
        <strain evidence="7 8">M5</strain>
    </source>
</reference>
<name>A0A231VG05_THETR</name>
<dbReference type="Gene3D" id="3.40.50.300">
    <property type="entry name" value="P-loop containing nucleotide triphosphate hydrolases"/>
    <property type="match status" value="1"/>
</dbReference>
<feature type="domain" description="DUF6079" evidence="4">
    <location>
        <begin position="694"/>
        <end position="822"/>
    </location>
</feature>
<dbReference type="Pfam" id="PF26384">
    <property type="entry name" value="DUF6079_3rd"/>
    <property type="match status" value="1"/>
</dbReference>
<accession>A0A231VG05</accession>
<organism evidence="7 8">
    <name type="scientific">Thermoanaerobacterium thermosaccharolyticum</name>
    <name type="common">Clostridium thermosaccharolyticum</name>
    <dbReference type="NCBI Taxonomy" id="1517"/>
    <lineage>
        <taxon>Bacteria</taxon>
        <taxon>Bacillati</taxon>
        <taxon>Bacillota</taxon>
        <taxon>Clostridia</taxon>
        <taxon>Thermoanaerobacterales</taxon>
        <taxon>Thermoanaerobacteraceae</taxon>
        <taxon>Thermoanaerobacterium</taxon>
    </lineage>
</organism>
<evidence type="ECO:0000259" key="4">
    <source>
        <dbReference type="Pfam" id="PF26385"/>
    </source>
</evidence>
<evidence type="ECO:0000313" key="8">
    <source>
        <dbReference type="Proteomes" id="UP000215301"/>
    </source>
</evidence>
<protein>
    <submittedName>
        <fullName evidence="7">Exonuclease SbcC</fullName>
    </submittedName>
</protein>
<feature type="domain" description="DUF6079" evidence="3">
    <location>
        <begin position="478"/>
        <end position="678"/>
    </location>
</feature>
<dbReference type="InterPro" id="IPR058573">
    <property type="entry name" value="DUF6079_5th"/>
</dbReference>
<gene>
    <name evidence="7" type="ORF">CE561_09510</name>
</gene>
<dbReference type="InterPro" id="IPR027417">
    <property type="entry name" value="P-loop_NTPase"/>
</dbReference>
<dbReference type="InterPro" id="IPR058574">
    <property type="entry name" value="DUF6079_6th"/>
</dbReference>
<dbReference type="InterPro" id="IPR058569">
    <property type="entry name" value="DUF6079_2nd"/>
</dbReference>
<keyword evidence="7" id="KW-0378">Hydrolase</keyword>
<evidence type="ECO:0000259" key="3">
    <source>
        <dbReference type="Pfam" id="PF26384"/>
    </source>
</evidence>
<keyword evidence="7" id="KW-0540">Nuclease</keyword>
<sequence>MRYGDLVHYDPIETIINLKDADDEEKAAALVKSYVMSDNMAENIVNICISQLQFDETIDNKGLFIVGNYGTGKSHLMSVISSIAENEKLLKFVTNDKFKDGMKRIAGKFKVLRFDIGSTDMPLRDIVLSKVEENIHQLGIEYNFPSMDKVANNKDSLMEMMALFEEKYPGKGYLIVVDELFDFLKTRKEQELIKDLAFLREIGEISKSTKIRFMSGVQESLFDNPGFQFVARTILKVKDRFEQIIIKREDISYVVSERILKKDEKQKAYIRSHLEKFSSLYKNMAERMNEFVDLFPIHPAFIEVFEKIYIAEKREVLKTITNLIKNIIDEEVPEDMPGIISYDAYWDFIKDNMSMRTNPDIKDVIDKSSIIEGAILRSFPRPQYKDSAIKIINALSVYRLATGDIRTPIGITVDNIKDDLCLFIRIPEFEEDFLRTTIETIMKDIIRTVNGQFISYNQDNQQYYIDMVRVGIDYDVIIQEKAEKLDDDTLNRYYFEILLKVLDWNVKEYVPNFKIWEYSLKWLDKNIERDGYLFMGSPDERSTAQPPRDFYIYFLNPYSKDNRKYIENGKKDEVFFEFTNYDEKLESLLKSYSASMILYDSSSNDGKAIYSNKADGFMKEIVKWIKTNIRNCFSVSHNGVTKRILDIARGTKREDETIKDYIDFVASSCLSLYFADKYPDYPKFKVTITRDNREDMFKYGLNYIAGQKSEHGAKILQTFDLIDNDGNITVENSRYAKYFQDMVNSLPEGKVLNHDDIFVLENEVEIDKEFRLDGEWVALILCTLVYNGEIAITVNNKKYDATMLSDLAKLAPNDIVNFSFCDRPKGIPINTLKRLMEIIGLPTGTISNPEKQVEAIKEMNKKFDELISEAHSTIQYVTSGKTIWDKLLFNDAEKKSYKDELNGFISFLNILKRFNTPGKLRNFRYSKEEIEREFDALKMINRIQKIMNFVNSIDAYAVYISKACLVLTDNNDWIKKVEDVKQKIEGTIKNIDDVDLNATKKDVINELVNIKKEYIDIYFEEHRKHRLDYKGDEHKKKILNSSKFSNLRRLKSIDILTGSELTAIEEELGKISTCFSLTQQDLETEVQCTHCKYRYGDKNELLVYGKLDEIENKIDEIYKKWEEKLLENIEDPLIKDNINYLNDDQQKCINEFIARRSFPENIDNLFLSSIKDLLKGLDKVEIDSTEFITFITGNGPVTLDDFKNKFMKFIENKVQGKEKDKVRIIIK</sequence>
<feature type="domain" description="DUF6079" evidence="2">
    <location>
        <begin position="263"/>
        <end position="467"/>
    </location>
</feature>
<dbReference type="InterPro" id="IPR058571">
    <property type="entry name" value="DUF6079_3rd"/>
</dbReference>
<dbReference type="AlphaFoldDB" id="A0A231VG05"/>
<evidence type="ECO:0000259" key="1">
    <source>
        <dbReference type="Pfam" id="PF19557"/>
    </source>
</evidence>
<dbReference type="EMBL" id="NKHD01000027">
    <property type="protein sequence ID" value="OXT06951.1"/>
    <property type="molecule type" value="Genomic_DNA"/>
</dbReference>
<dbReference type="Pfam" id="PF26385">
    <property type="entry name" value="DUF6079_4th"/>
    <property type="match status" value="1"/>
</dbReference>
<evidence type="ECO:0000313" key="7">
    <source>
        <dbReference type="EMBL" id="OXT06951.1"/>
    </source>
</evidence>
<dbReference type="InterPro" id="IPR058572">
    <property type="entry name" value="DUF6079_4th"/>
</dbReference>
<dbReference type="RefSeq" id="WP_094045777.1">
    <property type="nucleotide sequence ID" value="NZ_NKHD01000027.1"/>
</dbReference>
<dbReference type="Pfam" id="PF26388">
    <property type="entry name" value="DUF6079_6th"/>
    <property type="match status" value="1"/>
</dbReference>
<keyword evidence="7" id="KW-0269">Exonuclease</keyword>
<dbReference type="Pfam" id="PF26383">
    <property type="entry name" value="DUF6079_2nd"/>
    <property type="match status" value="1"/>
</dbReference>
<feature type="domain" description="DUF6079" evidence="1">
    <location>
        <begin position="19"/>
        <end position="248"/>
    </location>
</feature>
<feature type="domain" description="DUF6079" evidence="6">
    <location>
        <begin position="1031"/>
        <end position="1119"/>
    </location>
</feature>
<evidence type="ECO:0000259" key="5">
    <source>
        <dbReference type="Pfam" id="PF26387"/>
    </source>
</evidence>
<evidence type="ECO:0000259" key="2">
    <source>
        <dbReference type="Pfam" id="PF26383"/>
    </source>
</evidence>
<dbReference type="GO" id="GO:0004527">
    <property type="term" value="F:exonuclease activity"/>
    <property type="evidence" value="ECO:0007669"/>
    <property type="project" value="UniProtKB-KW"/>
</dbReference>
<proteinExistence type="predicted"/>
<dbReference type="InterPro" id="IPR045725">
    <property type="entry name" value="DUF6079_N"/>
</dbReference>
<feature type="domain" description="DUF6079" evidence="5">
    <location>
        <begin position="828"/>
        <end position="1022"/>
    </location>
</feature>